<evidence type="ECO:0000313" key="1">
    <source>
        <dbReference type="EMBL" id="TWT94254.1"/>
    </source>
</evidence>
<evidence type="ECO:0000313" key="2">
    <source>
        <dbReference type="Proteomes" id="UP000316213"/>
    </source>
</evidence>
<keyword evidence="2" id="KW-1185">Reference proteome</keyword>
<sequence length="173" mass="18682">MSQSNASHIQHGANESEFFRCPIAVERSMAVIKIGRSPIKTQVHEASIDGFTVLVDSSDASRLVLGKPWILLHDNAKIEVHAQWFFHADDGNVQIGLRRLRDLTKPPVIGGWFPSFFATPREDGSSGSLLFVGASLIVMASLAMPGVGDALGTSGKIQQAFGAIYHGICGYFD</sequence>
<comment type="caution">
    <text evidence="1">The sequence shown here is derived from an EMBL/GenBank/DDBJ whole genome shotgun (WGS) entry which is preliminary data.</text>
</comment>
<proteinExistence type="predicted"/>
<dbReference type="AlphaFoldDB" id="A0A5C6A2W2"/>
<dbReference type="EMBL" id="SJPM01000008">
    <property type="protein sequence ID" value="TWT94254.1"/>
    <property type="molecule type" value="Genomic_DNA"/>
</dbReference>
<organism evidence="1 2">
    <name type="scientific">Neorhodopirellula pilleata</name>
    <dbReference type="NCBI Taxonomy" id="2714738"/>
    <lineage>
        <taxon>Bacteria</taxon>
        <taxon>Pseudomonadati</taxon>
        <taxon>Planctomycetota</taxon>
        <taxon>Planctomycetia</taxon>
        <taxon>Pirellulales</taxon>
        <taxon>Pirellulaceae</taxon>
        <taxon>Neorhodopirellula</taxon>
    </lineage>
</organism>
<name>A0A5C6A2W2_9BACT</name>
<accession>A0A5C6A2W2</accession>
<evidence type="ECO:0008006" key="3">
    <source>
        <dbReference type="Google" id="ProtNLM"/>
    </source>
</evidence>
<protein>
    <recommendedName>
        <fullName evidence="3">PilZ domain-containing protein</fullName>
    </recommendedName>
</protein>
<dbReference type="Proteomes" id="UP000316213">
    <property type="component" value="Unassembled WGS sequence"/>
</dbReference>
<dbReference type="OrthoDB" id="290077at2"/>
<gene>
    <name evidence="1" type="ORF">Pla100_38640</name>
</gene>
<reference evidence="1 2" key="1">
    <citation type="submission" date="2019-02" db="EMBL/GenBank/DDBJ databases">
        <title>Deep-cultivation of Planctomycetes and their phenomic and genomic characterization uncovers novel biology.</title>
        <authorList>
            <person name="Wiegand S."/>
            <person name="Jogler M."/>
            <person name="Boedeker C."/>
            <person name="Pinto D."/>
            <person name="Vollmers J."/>
            <person name="Rivas-Marin E."/>
            <person name="Kohn T."/>
            <person name="Peeters S.H."/>
            <person name="Heuer A."/>
            <person name="Rast P."/>
            <person name="Oberbeckmann S."/>
            <person name="Bunk B."/>
            <person name="Jeske O."/>
            <person name="Meyerdierks A."/>
            <person name="Storesund J.E."/>
            <person name="Kallscheuer N."/>
            <person name="Luecker S."/>
            <person name="Lage O.M."/>
            <person name="Pohl T."/>
            <person name="Merkel B.J."/>
            <person name="Hornburger P."/>
            <person name="Mueller R.-W."/>
            <person name="Bruemmer F."/>
            <person name="Labrenz M."/>
            <person name="Spormann A.M."/>
            <person name="Op Den Camp H."/>
            <person name="Overmann J."/>
            <person name="Amann R."/>
            <person name="Jetten M.S.M."/>
            <person name="Mascher T."/>
            <person name="Medema M.H."/>
            <person name="Devos D.P."/>
            <person name="Kaster A.-K."/>
            <person name="Ovreas L."/>
            <person name="Rohde M."/>
            <person name="Galperin M.Y."/>
            <person name="Jogler C."/>
        </authorList>
    </citation>
    <scope>NUCLEOTIDE SEQUENCE [LARGE SCALE GENOMIC DNA]</scope>
    <source>
        <strain evidence="1 2">Pla100</strain>
    </source>
</reference>